<accession>A0ABV6IYF4</accession>
<evidence type="ECO:0000313" key="3">
    <source>
        <dbReference type="Proteomes" id="UP001589789"/>
    </source>
</evidence>
<evidence type="ECO:0000256" key="1">
    <source>
        <dbReference type="SAM" id="MobiDB-lite"/>
    </source>
</evidence>
<feature type="compositionally biased region" description="Basic and acidic residues" evidence="1">
    <location>
        <begin position="52"/>
        <end position="70"/>
    </location>
</feature>
<reference evidence="2 3" key="1">
    <citation type="submission" date="2024-09" db="EMBL/GenBank/DDBJ databases">
        <authorList>
            <person name="Sun Q."/>
            <person name="Mori K."/>
        </authorList>
    </citation>
    <scope>NUCLEOTIDE SEQUENCE [LARGE SCALE GENOMIC DNA]</scope>
    <source>
        <strain evidence="2 3">CCM 7468</strain>
    </source>
</reference>
<evidence type="ECO:0000313" key="2">
    <source>
        <dbReference type="EMBL" id="MFC0387643.1"/>
    </source>
</evidence>
<sequence>MRPWSGILVVTRFLAAILLVLNLLVPVVGIPSTPDGAVMVAHGSLGWASTTPDHHAGHDHNDPDTDHAQGDHVHEAVLISRVLRVPPYGSGVRRAVRERDALPPGRLTEIEKPPRA</sequence>
<organism evidence="2 3">
    <name type="scientific">Muricoccus vinaceus</name>
    <dbReference type="NCBI Taxonomy" id="424704"/>
    <lineage>
        <taxon>Bacteria</taxon>
        <taxon>Pseudomonadati</taxon>
        <taxon>Pseudomonadota</taxon>
        <taxon>Alphaproteobacteria</taxon>
        <taxon>Acetobacterales</taxon>
        <taxon>Roseomonadaceae</taxon>
        <taxon>Muricoccus</taxon>
    </lineage>
</organism>
<feature type="region of interest" description="Disordered" evidence="1">
    <location>
        <begin position="48"/>
        <end position="70"/>
    </location>
</feature>
<protein>
    <recommendedName>
        <fullName evidence="4">Secreted protein</fullName>
    </recommendedName>
</protein>
<dbReference type="RefSeq" id="WP_377053296.1">
    <property type="nucleotide sequence ID" value="NZ_JBHLVZ010000069.1"/>
</dbReference>
<gene>
    <name evidence="2" type="ORF">ACFFIC_19155</name>
</gene>
<proteinExistence type="predicted"/>
<feature type="region of interest" description="Disordered" evidence="1">
    <location>
        <begin position="95"/>
        <end position="116"/>
    </location>
</feature>
<keyword evidence="3" id="KW-1185">Reference proteome</keyword>
<dbReference type="Proteomes" id="UP001589789">
    <property type="component" value="Unassembled WGS sequence"/>
</dbReference>
<comment type="caution">
    <text evidence="2">The sequence shown here is derived from an EMBL/GenBank/DDBJ whole genome shotgun (WGS) entry which is preliminary data.</text>
</comment>
<evidence type="ECO:0008006" key="4">
    <source>
        <dbReference type="Google" id="ProtNLM"/>
    </source>
</evidence>
<dbReference type="EMBL" id="JBHLVZ010000069">
    <property type="protein sequence ID" value="MFC0387643.1"/>
    <property type="molecule type" value="Genomic_DNA"/>
</dbReference>
<name>A0ABV6IYF4_9PROT</name>